<dbReference type="Pfam" id="PF04187">
    <property type="entry name" value="Cofac_haem_bdg"/>
    <property type="match status" value="1"/>
</dbReference>
<dbReference type="Pfam" id="PF13180">
    <property type="entry name" value="PDZ_2"/>
    <property type="match status" value="1"/>
</dbReference>
<evidence type="ECO:0000259" key="2">
    <source>
        <dbReference type="PROSITE" id="PS50106"/>
    </source>
</evidence>
<name>A0A558DR71_9GAMM</name>
<keyword evidence="4" id="KW-1185">Reference proteome</keyword>
<evidence type="ECO:0000313" key="4">
    <source>
        <dbReference type="Proteomes" id="UP000316649"/>
    </source>
</evidence>
<reference evidence="3 4" key="1">
    <citation type="submission" date="2019-07" db="EMBL/GenBank/DDBJ databases">
        <title>The pathways for chlorine oxyanion respiration interact through the shared metabolite chlorate.</title>
        <authorList>
            <person name="Barnum T.P."/>
            <person name="Cheng Y."/>
            <person name="Hill K.A."/>
            <person name="Lucas L.N."/>
            <person name="Carlson H.K."/>
            <person name="Coates J.D."/>
        </authorList>
    </citation>
    <scope>NUCLEOTIDE SEQUENCE [LARGE SCALE GENOMIC DNA]</scope>
    <source>
        <strain evidence="3 4">BK-1</strain>
    </source>
</reference>
<dbReference type="RefSeq" id="WP_144359225.1">
    <property type="nucleotide sequence ID" value="NZ_VMNH01000013.1"/>
</dbReference>
<dbReference type="SUPFAM" id="SSF50156">
    <property type="entry name" value="PDZ domain-like"/>
    <property type="match status" value="1"/>
</dbReference>
<dbReference type="SUPFAM" id="SSF159501">
    <property type="entry name" value="EreA/ChaN-like"/>
    <property type="match status" value="1"/>
</dbReference>
<dbReference type="Gene3D" id="2.30.42.10">
    <property type="match status" value="1"/>
</dbReference>
<feature type="domain" description="PDZ" evidence="2">
    <location>
        <begin position="297"/>
        <end position="379"/>
    </location>
</feature>
<sequence length="395" mass="44022">MVIARYPFLLVMIMSVQMLTACGNALVHEPVVRSTGHETVDVPPVTAASASLLDLNATKDIKALIPDLLTKRVIYIGETHDNYSHHMAQLEIITALRFAGVDLAIGMEMFQRPFHPYLDDYIGGVITEAEMLRKTEWYERWSYDYRHYRPILTFAKTHAIPVIALNTPREITGQVSQKGIESLSDQQRKQIPVDIDYSDSAYTERLRSIFMQHGEKADRNFERFLQVQLLWDEGMAERIASFLKDNPGKHLVVLAGSGHLMYGSGIPSRVERRVPVSSAIILPGGELRIEPEIADYVIFPQKVSLPSAALMGIYMEPADIGVRVSGVADDGAANKAGVEKGDIILSFDELNVTAPADLRIGLLDKRPGDQVRIEILRKSVLFGEKKVSLDLILGE</sequence>
<dbReference type="InterPro" id="IPR007314">
    <property type="entry name" value="Cofac_haem-bd_dom"/>
</dbReference>
<feature type="signal peptide" evidence="1">
    <location>
        <begin position="1"/>
        <end position="20"/>
    </location>
</feature>
<dbReference type="InterPro" id="IPR001478">
    <property type="entry name" value="PDZ"/>
</dbReference>
<gene>
    <name evidence="3" type="ORF">FHP88_11525</name>
</gene>
<dbReference type="PROSITE" id="PS50106">
    <property type="entry name" value="PDZ"/>
    <property type="match status" value="1"/>
</dbReference>
<feature type="chain" id="PRO_5021840255" evidence="1">
    <location>
        <begin position="21"/>
        <end position="395"/>
    </location>
</feature>
<dbReference type="AlphaFoldDB" id="A0A558DR71"/>
<dbReference type="Proteomes" id="UP000316649">
    <property type="component" value="Unassembled WGS sequence"/>
</dbReference>
<evidence type="ECO:0000313" key="3">
    <source>
        <dbReference type="EMBL" id="TVO73502.1"/>
    </source>
</evidence>
<protein>
    <submittedName>
        <fullName evidence="3">PDZ domain-containing protein</fullName>
    </submittedName>
</protein>
<organism evidence="3 4">
    <name type="scientific">Sedimenticola selenatireducens</name>
    <dbReference type="NCBI Taxonomy" id="191960"/>
    <lineage>
        <taxon>Bacteria</taxon>
        <taxon>Pseudomonadati</taxon>
        <taxon>Pseudomonadota</taxon>
        <taxon>Gammaproteobacteria</taxon>
        <taxon>Chromatiales</taxon>
        <taxon>Sedimenticolaceae</taxon>
        <taxon>Sedimenticola</taxon>
    </lineage>
</organism>
<dbReference type="OrthoDB" id="9795827at2"/>
<dbReference type="CDD" id="cd14727">
    <property type="entry name" value="ChanN-like"/>
    <property type="match status" value="1"/>
</dbReference>
<dbReference type="Gene3D" id="3.40.50.11550">
    <property type="match status" value="1"/>
</dbReference>
<dbReference type="EMBL" id="VMNH01000013">
    <property type="protein sequence ID" value="TVO73502.1"/>
    <property type="molecule type" value="Genomic_DNA"/>
</dbReference>
<keyword evidence="1" id="KW-0732">Signal</keyword>
<evidence type="ECO:0000256" key="1">
    <source>
        <dbReference type="SAM" id="SignalP"/>
    </source>
</evidence>
<dbReference type="SMART" id="SM00228">
    <property type="entry name" value="PDZ"/>
    <property type="match status" value="1"/>
</dbReference>
<comment type="caution">
    <text evidence="3">The sequence shown here is derived from an EMBL/GenBank/DDBJ whole genome shotgun (WGS) entry which is preliminary data.</text>
</comment>
<proteinExistence type="predicted"/>
<dbReference type="InterPro" id="IPR036034">
    <property type="entry name" value="PDZ_sf"/>
</dbReference>
<accession>A0A558DR71</accession>
<dbReference type="PROSITE" id="PS51257">
    <property type="entry name" value="PROKAR_LIPOPROTEIN"/>
    <property type="match status" value="1"/>
</dbReference>